<sequence>MLKATGIISHLLKKTNKANHIDSAWTHHNQIFE</sequence>
<name>A0A2U1AXU7_9BACT</name>
<evidence type="ECO:0000313" key="2">
    <source>
        <dbReference type="Proteomes" id="UP000245466"/>
    </source>
</evidence>
<keyword evidence="2" id="KW-1185">Reference proteome</keyword>
<reference evidence="1 2" key="1">
    <citation type="submission" date="2018-04" db="EMBL/GenBank/DDBJ databases">
        <title>Genomic Encyclopedia of Type Strains, Phase IV (KMG-IV): sequencing the most valuable type-strain genomes for metagenomic binning, comparative biology and taxonomic classification.</title>
        <authorList>
            <person name="Goeker M."/>
        </authorList>
    </citation>
    <scope>NUCLEOTIDE SEQUENCE [LARGE SCALE GENOMIC DNA]</scope>
    <source>
        <strain evidence="1 2">DSM 100231</strain>
    </source>
</reference>
<comment type="caution">
    <text evidence="1">The sequence shown here is derived from an EMBL/GenBank/DDBJ whole genome shotgun (WGS) entry which is preliminary data.</text>
</comment>
<accession>A0A2U1AXU7</accession>
<dbReference type="EMBL" id="QEKI01000005">
    <property type="protein sequence ID" value="PVY41077.1"/>
    <property type="molecule type" value="Genomic_DNA"/>
</dbReference>
<organism evidence="1 2">
    <name type="scientific">Pontibacter virosus</name>
    <dbReference type="NCBI Taxonomy" id="1765052"/>
    <lineage>
        <taxon>Bacteria</taxon>
        <taxon>Pseudomonadati</taxon>
        <taxon>Bacteroidota</taxon>
        <taxon>Cytophagia</taxon>
        <taxon>Cytophagales</taxon>
        <taxon>Hymenobacteraceae</taxon>
        <taxon>Pontibacter</taxon>
    </lineage>
</organism>
<dbReference type="AlphaFoldDB" id="A0A2U1AXU7"/>
<evidence type="ECO:0000313" key="1">
    <source>
        <dbReference type="EMBL" id="PVY41077.1"/>
    </source>
</evidence>
<dbReference type="Proteomes" id="UP000245466">
    <property type="component" value="Unassembled WGS sequence"/>
</dbReference>
<gene>
    <name evidence="1" type="ORF">C8E01_1052</name>
</gene>
<protein>
    <submittedName>
        <fullName evidence="1">Uncharacterized protein</fullName>
    </submittedName>
</protein>
<proteinExistence type="predicted"/>